<keyword evidence="3" id="KW-1185">Reference proteome</keyword>
<dbReference type="InterPro" id="IPR029466">
    <property type="entry name" value="NAM-associated_C"/>
</dbReference>
<evidence type="ECO:0000313" key="3">
    <source>
        <dbReference type="Proteomes" id="UP000237347"/>
    </source>
</evidence>
<organism evidence="2 3">
    <name type="scientific">Quercus suber</name>
    <name type="common">Cork oak</name>
    <dbReference type="NCBI Taxonomy" id="58331"/>
    <lineage>
        <taxon>Eukaryota</taxon>
        <taxon>Viridiplantae</taxon>
        <taxon>Streptophyta</taxon>
        <taxon>Embryophyta</taxon>
        <taxon>Tracheophyta</taxon>
        <taxon>Spermatophyta</taxon>
        <taxon>Magnoliopsida</taxon>
        <taxon>eudicotyledons</taxon>
        <taxon>Gunneridae</taxon>
        <taxon>Pentapetalae</taxon>
        <taxon>rosids</taxon>
        <taxon>fabids</taxon>
        <taxon>Fagales</taxon>
        <taxon>Fagaceae</taxon>
        <taxon>Quercus</taxon>
    </lineage>
</organism>
<name>A0AAW0LGP8_QUESU</name>
<dbReference type="Proteomes" id="UP000237347">
    <property type="component" value="Unassembled WGS sequence"/>
</dbReference>
<accession>A0AAW0LGP8</accession>
<dbReference type="PANTHER" id="PTHR45125">
    <property type="entry name" value="F21J9.4-RELATED"/>
    <property type="match status" value="1"/>
</dbReference>
<dbReference type="PANTHER" id="PTHR45125:SF51">
    <property type="entry name" value="F21J9.4-RELATED"/>
    <property type="match status" value="1"/>
</dbReference>
<dbReference type="EMBL" id="PKMF04000105">
    <property type="protein sequence ID" value="KAK7850114.1"/>
    <property type="molecule type" value="Genomic_DNA"/>
</dbReference>
<feature type="domain" description="No apical meristem-associated C-terminal" evidence="1">
    <location>
        <begin position="187"/>
        <end position="287"/>
    </location>
</feature>
<evidence type="ECO:0000259" key="1">
    <source>
        <dbReference type="Pfam" id="PF14303"/>
    </source>
</evidence>
<protein>
    <submittedName>
        <fullName evidence="2">Glutathione s-transferase t3</fullName>
    </submittedName>
</protein>
<proteinExistence type="predicted"/>
<evidence type="ECO:0000313" key="2">
    <source>
        <dbReference type="EMBL" id="KAK7850114.1"/>
    </source>
</evidence>
<comment type="caution">
    <text evidence="2">The sequence shown here is derived from an EMBL/GenBank/DDBJ whole genome shotgun (WGS) entry which is preliminary data.</text>
</comment>
<reference evidence="2 3" key="1">
    <citation type="journal article" date="2018" name="Sci. Data">
        <title>The draft genome sequence of cork oak.</title>
        <authorList>
            <person name="Ramos A.M."/>
            <person name="Usie A."/>
            <person name="Barbosa P."/>
            <person name="Barros P.M."/>
            <person name="Capote T."/>
            <person name="Chaves I."/>
            <person name="Simoes F."/>
            <person name="Abreu I."/>
            <person name="Carrasquinho I."/>
            <person name="Faro C."/>
            <person name="Guimaraes J.B."/>
            <person name="Mendonca D."/>
            <person name="Nobrega F."/>
            <person name="Rodrigues L."/>
            <person name="Saibo N.J.M."/>
            <person name="Varela M.C."/>
            <person name="Egas C."/>
            <person name="Matos J."/>
            <person name="Miguel C.M."/>
            <person name="Oliveira M.M."/>
            <person name="Ricardo C.P."/>
            <person name="Goncalves S."/>
        </authorList>
    </citation>
    <scope>NUCLEOTIDE SEQUENCE [LARGE SCALE GENOMIC DNA]</scope>
    <source>
        <strain evidence="3">cv. HL8</strain>
    </source>
</reference>
<dbReference type="Pfam" id="PF14303">
    <property type="entry name" value="NAM-associated"/>
    <property type="match status" value="1"/>
</dbReference>
<gene>
    <name evidence="2" type="primary">GSTT3_10</name>
    <name evidence="2" type="ORF">CFP56_001661</name>
</gene>
<dbReference type="AlphaFoldDB" id="A0AAW0LGP8"/>
<sequence>MNVEENHRRDSYFGWRKTTEQHRVERRTLFDGVHTCKKEQHYYVHGINWGTSTYIIQTAQHNEGNFHVVALKTCVGLVERVEMGNNFTIDEDIKLVSTWLNVSLNVVTLTDQKHTTFWDRIWSTFHNDKKFNCSKDSLNSWWSTIQKETNKFCGYLAQIENCNESGKTEHDKINDAKTMYKSNSKNAFQFKHCWRILRNEAKWLNLRDNVKVRTRQLATHSCQTFASSINLDEDNDEMNSDKTLERPIGKKTEKEKLKKRKNCDDVVSILSSQLNEIKEEKRRTHEEKKENTL</sequence>